<dbReference type="InterPro" id="IPR036864">
    <property type="entry name" value="Zn2-C6_fun-type_DNA-bd_sf"/>
</dbReference>
<dbReference type="Proteomes" id="UP000887229">
    <property type="component" value="Unassembled WGS sequence"/>
</dbReference>
<organism evidence="4 5">
    <name type="scientific">Emericellopsis atlantica</name>
    <dbReference type="NCBI Taxonomy" id="2614577"/>
    <lineage>
        <taxon>Eukaryota</taxon>
        <taxon>Fungi</taxon>
        <taxon>Dikarya</taxon>
        <taxon>Ascomycota</taxon>
        <taxon>Pezizomycotina</taxon>
        <taxon>Sordariomycetes</taxon>
        <taxon>Hypocreomycetidae</taxon>
        <taxon>Hypocreales</taxon>
        <taxon>Bionectriaceae</taxon>
        <taxon>Emericellopsis</taxon>
    </lineage>
</organism>
<dbReference type="PROSITE" id="PS50048">
    <property type="entry name" value="ZN2_CY6_FUNGAL_2"/>
    <property type="match status" value="1"/>
</dbReference>
<proteinExistence type="predicted"/>
<keyword evidence="1" id="KW-0539">Nucleus</keyword>
<dbReference type="SUPFAM" id="SSF57701">
    <property type="entry name" value="Zn2/Cys6 DNA-binding domain"/>
    <property type="match status" value="1"/>
</dbReference>
<feature type="domain" description="Zn(2)-C6 fungal-type" evidence="3">
    <location>
        <begin position="18"/>
        <end position="48"/>
    </location>
</feature>
<sequence>MAPPKERKRKFHRRSKNGCYTCKQRHVRCDESIPICTNCLQSGNECVYPSPPVNSPVGTRIDQLSSRKDLVAHQTMASLAPTQLGNRLLDSYVGGSYETLPEASKRLLRHFSKFAVWGENPVSRELESSVIHRAFENEGYMHMCLMLSACQWAWVKGSMDEVRVPFLYHKSVTYQLARERLSNADTAHTGETMLAISALALAEGAIGDLDTSSKHLKGFRLAMRQHDIRPSLAQKMFKMAGEGLRASKSAKLVNFPDYRPTFMALLFASIWDISALPPTEAPKYGWWEESDTQAARLWQNHTKDLELDYEISRGFDPNTYMPRILNGDPKSSRTCFIATFFYLFSEVGSGQMDAVLVDWLLEQLIDDVTVMDELLLASSWGGPLWFWCVLFGAAIASSGRASSPREERQLRKWTEVYNSRIVQISRALGIETWPMARAVLRGFMPNLDHDMDCGLYEIWQGAHEPTGNWRGAATTPSTMPPRMDEVKSVE</sequence>
<evidence type="ECO:0000313" key="4">
    <source>
        <dbReference type="EMBL" id="KAG9257261.1"/>
    </source>
</evidence>
<dbReference type="GO" id="GO:0008270">
    <property type="term" value="F:zinc ion binding"/>
    <property type="evidence" value="ECO:0007669"/>
    <property type="project" value="InterPro"/>
</dbReference>
<dbReference type="AlphaFoldDB" id="A0A9P7ZSG5"/>
<dbReference type="SMART" id="SM00066">
    <property type="entry name" value="GAL4"/>
    <property type="match status" value="1"/>
</dbReference>
<protein>
    <recommendedName>
        <fullName evidence="3">Zn(2)-C6 fungal-type domain-containing protein</fullName>
    </recommendedName>
</protein>
<dbReference type="EMBL" id="MU251246">
    <property type="protein sequence ID" value="KAG9257261.1"/>
    <property type="molecule type" value="Genomic_DNA"/>
</dbReference>
<evidence type="ECO:0000256" key="2">
    <source>
        <dbReference type="SAM" id="MobiDB-lite"/>
    </source>
</evidence>
<dbReference type="PANTHER" id="PTHR37534:SF46">
    <property type="entry name" value="ZN(II)2CYS6 TRANSCRIPTION FACTOR (EUROFUNG)"/>
    <property type="match status" value="1"/>
</dbReference>
<keyword evidence="5" id="KW-1185">Reference proteome</keyword>
<comment type="caution">
    <text evidence="4">The sequence shown here is derived from an EMBL/GenBank/DDBJ whole genome shotgun (WGS) entry which is preliminary data.</text>
</comment>
<evidence type="ECO:0000313" key="5">
    <source>
        <dbReference type="Proteomes" id="UP000887229"/>
    </source>
</evidence>
<dbReference type="InterPro" id="IPR001138">
    <property type="entry name" value="Zn2Cys6_DnaBD"/>
</dbReference>
<gene>
    <name evidence="4" type="ORF">F5Z01DRAFT_617206</name>
</gene>
<dbReference type="GeneID" id="70291864"/>
<dbReference type="Gene3D" id="4.10.240.10">
    <property type="entry name" value="Zn(2)-C6 fungal-type DNA-binding domain"/>
    <property type="match status" value="1"/>
</dbReference>
<dbReference type="RefSeq" id="XP_046121185.1">
    <property type="nucleotide sequence ID" value="XM_046260961.1"/>
</dbReference>
<evidence type="ECO:0000259" key="3">
    <source>
        <dbReference type="PROSITE" id="PS50048"/>
    </source>
</evidence>
<reference evidence="4" key="1">
    <citation type="journal article" date="2021" name="IMA Fungus">
        <title>Genomic characterization of three marine fungi, including Emericellopsis atlantica sp. nov. with signatures of a generalist lifestyle and marine biomass degradation.</title>
        <authorList>
            <person name="Hagestad O.C."/>
            <person name="Hou L."/>
            <person name="Andersen J.H."/>
            <person name="Hansen E.H."/>
            <person name="Altermark B."/>
            <person name="Li C."/>
            <person name="Kuhnert E."/>
            <person name="Cox R.J."/>
            <person name="Crous P.W."/>
            <person name="Spatafora J.W."/>
            <person name="Lail K."/>
            <person name="Amirebrahimi M."/>
            <person name="Lipzen A."/>
            <person name="Pangilinan J."/>
            <person name="Andreopoulos W."/>
            <person name="Hayes R.D."/>
            <person name="Ng V."/>
            <person name="Grigoriev I.V."/>
            <person name="Jackson S.A."/>
            <person name="Sutton T.D.S."/>
            <person name="Dobson A.D.W."/>
            <person name="Rama T."/>
        </authorList>
    </citation>
    <scope>NUCLEOTIDE SEQUENCE</scope>
    <source>
        <strain evidence="4">TS7</strain>
    </source>
</reference>
<dbReference type="OrthoDB" id="4937900at2759"/>
<dbReference type="CDD" id="cd00067">
    <property type="entry name" value="GAL4"/>
    <property type="match status" value="1"/>
</dbReference>
<dbReference type="PROSITE" id="PS00463">
    <property type="entry name" value="ZN2_CY6_FUNGAL_1"/>
    <property type="match status" value="1"/>
</dbReference>
<evidence type="ECO:0000256" key="1">
    <source>
        <dbReference type="ARBA" id="ARBA00023242"/>
    </source>
</evidence>
<accession>A0A9P7ZSG5</accession>
<dbReference type="PANTHER" id="PTHR37534">
    <property type="entry name" value="TRANSCRIPTIONAL ACTIVATOR PROTEIN UGA3"/>
    <property type="match status" value="1"/>
</dbReference>
<dbReference type="GO" id="GO:0000981">
    <property type="term" value="F:DNA-binding transcription factor activity, RNA polymerase II-specific"/>
    <property type="evidence" value="ECO:0007669"/>
    <property type="project" value="InterPro"/>
</dbReference>
<dbReference type="Pfam" id="PF00172">
    <property type="entry name" value="Zn_clus"/>
    <property type="match status" value="1"/>
</dbReference>
<feature type="region of interest" description="Disordered" evidence="2">
    <location>
        <begin position="467"/>
        <end position="490"/>
    </location>
</feature>
<name>A0A9P7ZSG5_9HYPO</name>